<keyword evidence="2" id="KW-1185">Reference proteome</keyword>
<reference evidence="1" key="1">
    <citation type="submission" date="2021-01" db="EMBL/GenBank/DDBJ databases">
        <authorList>
            <consortium name="Genoscope - CEA"/>
            <person name="William W."/>
        </authorList>
    </citation>
    <scope>NUCLEOTIDE SEQUENCE</scope>
</reference>
<dbReference type="Proteomes" id="UP000689195">
    <property type="component" value="Unassembled WGS sequence"/>
</dbReference>
<sequence>MWHPFFLTGKIPCSARFPFDLHQCSSANFQIQKALHHSGMIIIFQFHHWFEFPSNKMRNMNLQNQENMSLRPSYNQKVQLSIRRQKQIDLKGGSQKCTYTNQFQSQL</sequence>
<dbReference type="AlphaFoldDB" id="A0A8S1XZ87"/>
<gene>
    <name evidence="1" type="ORF">PPENT_87.1.T1380102</name>
</gene>
<protein>
    <submittedName>
        <fullName evidence="1">Uncharacterized protein</fullName>
    </submittedName>
</protein>
<evidence type="ECO:0000313" key="2">
    <source>
        <dbReference type="Proteomes" id="UP000689195"/>
    </source>
</evidence>
<proteinExistence type="predicted"/>
<dbReference type="EMBL" id="CAJJDO010000138">
    <property type="protein sequence ID" value="CAD8204804.1"/>
    <property type="molecule type" value="Genomic_DNA"/>
</dbReference>
<accession>A0A8S1XZ87</accession>
<evidence type="ECO:0000313" key="1">
    <source>
        <dbReference type="EMBL" id="CAD8204804.1"/>
    </source>
</evidence>
<name>A0A8S1XZ87_9CILI</name>
<comment type="caution">
    <text evidence="1">The sequence shown here is derived from an EMBL/GenBank/DDBJ whole genome shotgun (WGS) entry which is preliminary data.</text>
</comment>
<organism evidence="1 2">
    <name type="scientific">Paramecium pentaurelia</name>
    <dbReference type="NCBI Taxonomy" id="43138"/>
    <lineage>
        <taxon>Eukaryota</taxon>
        <taxon>Sar</taxon>
        <taxon>Alveolata</taxon>
        <taxon>Ciliophora</taxon>
        <taxon>Intramacronucleata</taxon>
        <taxon>Oligohymenophorea</taxon>
        <taxon>Peniculida</taxon>
        <taxon>Parameciidae</taxon>
        <taxon>Paramecium</taxon>
    </lineage>
</organism>